<sequence>MFFSTHTNRRMAYLLGLEGIYLSASLAVLLGANSAAAIATALASGVAIDEIMKYANEKFGKWGAIGLTLAAIILTAAKVKYDAKSAAKAKKKAAYTIIERK</sequence>
<proteinExistence type="predicted"/>
<gene>
    <name evidence="2" type="ORF">ASN18_1065</name>
</gene>
<accession>A0ABR5SH30</accession>
<keyword evidence="3" id="KW-1185">Reference proteome</keyword>
<name>A0ABR5SH30_9BACT</name>
<keyword evidence="1" id="KW-0812">Transmembrane</keyword>
<keyword evidence="1" id="KW-1133">Transmembrane helix</keyword>
<dbReference type="EMBL" id="LNQR01000034">
    <property type="protein sequence ID" value="KWT90981.1"/>
    <property type="molecule type" value="Genomic_DNA"/>
</dbReference>
<dbReference type="Proteomes" id="UP000060487">
    <property type="component" value="Unassembled WGS sequence"/>
</dbReference>
<reference evidence="2 3" key="1">
    <citation type="submission" date="2015-11" db="EMBL/GenBank/DDBJ databases">
        <authorList>
            <person name="Lin W."/>
        </authorList>
    </citation>
    <scope>NUCLEOTIDE SEQUENCE [LARGE SCALE GENOMIC DNA]</scope>
    <source>
        <strain evidence="2 3">HCH-1</strain>
    </source>
</reference>
<organism evidence="2 3">
    <name type="scientific">Candidatus Magnetominusculus xianensis</name>
    <dbReference type="NCBI Taxonomy" id="1748249"/>
    <lineage>
        <taxon>Bacteria</taxon>
        <taxon>Pseudomonadati</taxon>
        <taxon>Nitrospirota</taxon>
        <taxon>Nitrospiria</taxon>
        <taxon>Nitrospirales</taxon>
        <taxon>Nitrospiraceae</taxon>
        <taxon>Candidatus Magnetominusculus</taxon>
    </lineage>
</organism>
<protein>
    <submittedName>
        <fullName evidence="2">Uncharacterized protein</fullName>
    </submittedName>
</protein>
<keyword evidence="1" id="KW-0472">Membrane</keyword>
<feature type="transmembrane region" description="Helical" evidence="1">
    <location>
        <begin position="59"/>
        <end position="81"/>
    </location>
</feature>
<evidence type="ECO:0000256" key="1">
    <source>
        <dbReference type="SAM" id="Phobius"/>
    </source>
</evidence>
<evidence type="ECO:0000313" key="3">
    <source>
        <dbReference type="Proteomes" id="UP000060487"/>
    </source>
</evidence>
<comment type="caution">
    <text evidence="2">The sequence shown here is derived from an EMBL/GenBank/DDBJ whole genome shotgun (WGS) entry which is preliminary data.</text>
</comment>
<evidence type="ECO:0000313" key="2">
    <source>
        <dbReference type="EMBL" id="KWT90981.1"/>
    </source>
</evidence>